<reference evidence="1 2" key="1">
    <citation type="submission" date="2021-01" db="EMBL/GenBank/DDBJ databases">
        <title>Whole genome shotgun sequence of Actinoplanes humidus NBRC 14915.</title>
        <authorList>
            <person name="Komaki H."/>
            <person name="Tamura T."/>
        </authorList>
    </citation>
    <scope>NUCLEOTIDE SEQUENCE [LARGE SCALE GENOMIC DNA]</scope>
    <source>
        <strain evidence="1 2">NBRC 14915</strain>
    </source>
</reference>
<sequence length="42" mass="4897">MQQEQQVITEEKASEVEELEKDNFEKLFGDKPLTIVDSEVKD</sequence>
<protein>
    <submittedName>
        <fullName evidence="1">Uncharacterized protein</fullName>
    </submittedName>
</protein>
<keyword evidence="2" id="KW-1185">Reference proteome</keyword>
<proteinExistence type="predicted"/>
<evidence type="ECO:0000313" key="2">
    <source>
        <dbReference type="Proteomes" id="UP000603200"/>
    </source>
</evidence>
<dbReference type="Proteomes" id="UP000603200">
    <property type="component" value="Unassembled WGS sequence"/>
</dbReference>
<gene>
    <name evidence="1" type="ORF">Ahu01nite_069770</name>
</gene>
<comment type="caution">
    <text evidence="1">The sequence shown here is derived from an EMBL/GenBank/DDBJ whole genome shotgun (WGS) entry which is preliminary data.</text>
</comment>
<evidence type="ECO:0000313" key="1">
    <source>
        <dbReference type="EMBL" id="GIE23875.1"/>
    </source>
</evidence>
<accession>A0ABQ3ZZ42</accession>
<dbReference type="RefSeq" id="WP_275411801.1">
    <property type="nucleotide sequence ID" value="NZ_BAAATV010000003.1"/>
</dbReference>
<organism evidence="1 2">
    <name type="scientific">Winogradskya humida</name>
    <dbReference type="NCBI Taxonomy" id="113566"/>
    <lineage>
        <taxon>Bacteria</taxon>
        <taxon>Bacillati</taxon>
        <taxon>Actinomycetota</taxon>
        <taxon>Actinomycetes</taxon>
        <taxon>Micromonosporales</taxon>
        <taxon>Micromonosporaceae</taxon>
        <taxon>Winogradskya</taxon>
    </lineage>
</organism>
<name>A0ABQ3ZZ42_9ACTN</name>
<dbReference type="EMBL" id="BOMN01000100">
    <property type="protein sequence ID" value="GIE23875.1"/>
    <property type="molecule type" value="Genomic_DNA"/>
</dbReference>